<evidence type="ECO:0000313" key="9">
    <source>
        <dbReference type="EMBL" id="KAF2478723.1"/>
    </source>
</evidence>
<feature type="domain" description="TauD/TfdA-like" evidence="8">
    <location>
        <begin position="47"/>
        <end position="342"/>
    </location>
</feature>
<organism evidence="9 10">
    <name type="scientific">Neohortaea acidophila</name>
    <dbReference type="NCBI Taxonomy" id="245834"/>
    <lineage>
        <taxon>Eukaryota</taxon>
        <taxon>Fungi</taxon>
        <taxon>Dikarya</taxon>
        <taxon>Ascomycota</taxon>
        <taxon>Pezizomycotina</taxon>
        <taxon>Dothideomycetes</taxon>
        <taxon>Dothideomycetidae</taxon>
        <taxon>Mycosphaerellales</taxon>
        <taxon>Teratosphaeriaceae</taxon>
        <taxon>Neohortaea</taxon>
    </lineage>
</organism>
<dbReference type="SUPFAM" id="SSF51197">
    <property type="entry name" value="Clavaminate synthase-like"/>
    <property type="match status" value="1"/>
</dbReference>
<dbReference type="InterPro" id="IPR042098">
    <property type="entry name" value="TauD-like_sf"/>
</dbReference>
<dbReference type="InterPro" id="IPR003819">
    <property type="entry name" value="TauD/TfdA-like"/>
</dbReference>
<dbReference type="PANTHER" id="PTHR30468:SF10">
    <property type="entry name" value="TAUD_TFDA-LIKE DOMAIN-CONTAINING PROTEIN"/>
    <property type="match status" value="1"/>
</dbReference>
<dbReference type="RefSeq" id="XP_033585293.1">
    <property type="nucleotide sequence ID" value="XM_033734903.1"/>
</dbReference>
<evidence type="ECO:0000256" key="5">
    <source>
        <dbReference type="ARBA" id="ARBA00023002"/>
    </source>
</evidence>
<dbReference type="Proteomes" id="UP000799767">
    <property type="component" value="Unassembled WGS sequence"/>
</dbReference>
<dbReference type="AlphaFoldDB" id="A0A6A6PGG9"/>
<reference evidence="9" key="1">
    <citation type="journal article" date="2020" name="Stud. Mycol.">
        <title>101 Dothideomycetes genomes: a test case for predicting lifestyles and emergence of pathogens.</title>
        <authorList>
            <person name="Haridas S."/>
            <person name="Albert R."/>
            <person name="Binder M."/>
            <person name="Bloem J."/>
            <person name="Labutti K."/>
            <person name="Salamov A."/>
            <person name="Andreopoulos B."/>
            <person name="Baker S."/>
            <person name="Barry K."/>
            <person name="Bills G."/>
            <person name="Bluhm B."/>
            <person name="Cannon C."/>
            <person name="Castanera R."/>
            <person name="Culley D."/>
            <person name="Daum C."/>
            <person name="Ezra D."/>
            <person name="Gonzalez J."/>
            <person name="Henrissat B."/>
            <person name="Kuo A."/>
            <person name="Liang C."/>
            <person name="Lipzen A."/>
            <person name="Lutzoni F."/>
            <person name="Magnuson J."/>
            <person name="Mondo S."/>
            <person name="Nolan M."/>
            <person name="Ohm R."/>
            <person name="Pangilinan J."/>
            <person name="Park H.-J."/>
            <person name="Ramirez L."/>
            <person name="Alfaro M."/>
            <person name="Sun H."/>
            <person name="Tritt A."/>
            <person name="Yoshinaga Y."/>
            <person name="Zwiers L.-H."/>
            <person name="Turgeon B."/>
            <person name="Goodwin S."/>
            <person name="Spatafora J."/>
            <person name="Crous P."/>
            <person name="Grigoriev I."/>
        </authorList>
    </citation>
    <scope>NUCLEOTIDE SEQUENCE</scope>
    <source>
        <strain evidence="9">CBS 113389</strain>
    </source>
</reference>
<dbReference type="PANTHER" id="PTHR30468">
    <property type="entry name" value="ALPHA-KETOGLUTARATE-DEPENDENT SULFONATE DIOXYGENASE"/>
    <property type="match status" value="1"/>
</dbReference>
<name>A0A6A6PGG9_9PEZI</name>
<accession>A0A6A6PGG9</accession>
<dbReference type="Gene3D" id="3.60.130.10">
    <property type="entry name" value="Clavaminate synthase-like"/>
    <property type="match status" value="1"/>
</dbReference>
<dbReference type="GO" id="GO:0046872">
    <property type="term" value="F:metal ion binding"/>
    <property type="evidence" value="ECO:0007669"/>
    <property type="project" value="UniProtKB-KW"/>
</dbReference>
<keyword evidence="4" id="KW-0223">Dioxygenase</keyword>
<evidence type="ECO:0000313" key="10">
    <source>
        <dbReference type="Proteomes" id="UP000799767"/>
    </source>
</evidence>
<dbReference type="EMBL" id="MU001643">
    <property type="protein sequence ID" value="KAF2478723.1"/>
    <property type="molecule type" value="Genomic_DNA"/>
</dbReference>
<dbReference type="GO" id="GO:0005737">
    <property type="term" value="C:cytoplasm"/>
    <property type="evidence" value="ECO:0007669"/>
    <property type="project" value="TreeGrafter"/>
</dbReference>
<evidence type="ECO:0000256" key="7">
    <source>
        <dbReference type="SAM" id="MobiDB-lite"/>
    </source>
</evidence>
<evidence type="ECO:0000256" key="1">
    <source>
        <dbReference type="ARBA" id="ARBA00001954"/>
    </source>
</evidence>
<keyword evidence="10" id="KW-1185">Reference proteome</keyword>
<dbReference type="GeneID" id="54475905"/>
<feature type="region of interest" description="Disordered" evidence="7">
    <location>
        <begin position="350"/>
        <end position="374"/>
    </location>
</feature>
<proteinExistence type="inferred from homology"/>
<protein>
    <recommendedName>
        <fullName evidence="8">TauD/TfdA-like domain-containing protein</fullName>
    </recommendedName>
</protein>
<dbReference type="OrthoDB" id="10257314at2759"/>
<dbReference type="InterPro" id="IPR051323">
    <property type="entry name" value="AtsK-like"/>
</dbReference>
<evidence type="ECO:0000256" key="4">
    <source>
        <dbReference type="ARBA" id="ARBA00022964"/>
    </source>
</evidence>
<dbReference type="GO" id="GO:0016706">
    <property type="term" value="F:2-oxoglutarate-dependent dioxygenase activity"/>
    <property type="evidence" value="ECO:0007669"/>
    <property type="project" value="TreeGrafter"/>
</dbReference>
<evidence type="ECO:0000259" key="8">
    <source>
        <dbReference type="Pfam" id="PF02668"/>
    </source>
</evidence>
<comment type="cofactor">
    <cofactor evidence="1">
        <name>Fe(2+)</name>
        <dbReference type="ChEBI" id="CHEBI:29033"/>
    </cofactor>
</comment>
<keyword evidence="6" id="KW-0408">Iron</keyword>
<keyword evidence="5" id="KW-0560">Oxidoreductase</keyword>
<evidence type="ECO:0000256" key="2">
    <source>
        <dbReference type="ARBA" id="ARBA00005896"/>
    </source>
</evidence>
<gene>
    <name evidence="9" type="ORF">BDY17DRAFT_305705</name>
</gene>
<dbReference type="Pfam" id="PF02668">
    <property type="entry name" value="TauD"/>
    <property type="match status" value="1"/>
</dbReference>
<comment type="similarity">
    <text evidence="2">Belongs to the TfdA dioxygenase family.</text>
</comment>
<feature type="compositionally biased region" description="Basic and acidic residues" evidence="7">
    <location>
        <begin position="361"/>
        <end position="374"/>
    </location>
</feature>
<evidence type="ECO:0000256" key="6">
    <source>
        <dbReference type="ARBA" id="ARBA00023004"/>
    </source>
</evidence>
<evidence type="ECO:0000256" key="3">
    <source>
        <dbReference type="ARBA" id="ARBA00022723"/>
    </source>
</evidence>
<sequence length="374" mass="41903">MAPIAVEEPPVSNVYHAKNGLKTSTPPLITRPIPYSGSLDEYESFNVTNVIGKEFPKLQISDILHDDAKIRDLAVLVSQRGVVFFRNQDLKIEDQKILGQKLGELTGKPATSTFHRHPLHNSQRGLAVDEHGKVDDDVSVLDSTQMRKHYDESGRYAPASKLLASEGWHADITFERVPSDYAILKLTLLPHDGGGDTLWASGYEAYDRLSPPFQQLAEKLTATHHQAEFNRTAAKYNLTLLDSKRGSPENHGLDFTASHPVIRTNPVTGWKSLFGAGLQVRDGWIDGVAPRESEMLKAYFLDTIAQNHDLQVRFRWAKGDVAIWDNRSVFHTWTNDYVGNRQGNRVVSIGERPYYDPNSTGRREALHNADNARG</sequence>
<keyword evidence="3" id="KW-0479">Metal-binding</keyword>